<name>A0ABQ6NM89_9BACL</name>
<keyword evidence="2" id="KW-1185">Reference proteome</keyword>
<dbReference type="EMBL" id="BTCL01000011">
    <property type="protein sequence ID" value="GMK46198.1"/>
    <property type="molecule type" value="Genomic_DNA"/>
</dbReference>
<organism evidence="1 2">
    <name type="scientific">Paenibacillus glycanilyticus</name>
    <dbReference type="NCBI Taxonomy" id="126569"/>
    <lineage>
        <taxon>Bacteria</taxon>
        <taxon>Bacillati</taxon>
        <taxon>Bacillota</taxon>
        <taxon>Bacilli</taxon>
        <taxon>Bacillales</taxon>
        <taxon>Paenibacillaceae</taxon>
        <taxon>Paenibacillus</taxon>
    </lineage>
</organism>
<evidence type="ECO:0000313" key="2">
    <source>
        <dbReference type="Proteomes" id="UP001285921"/>
    </source>
</evidence>
<dbReference type="Proteomes" id="UP001285921">
    <property type="component" value="Unassembled WGS sequence"/>
</dbReference>
<dbReference type="InterPro" id="IPR019615">
    <property type="entry name" value="DUF2487"/>
</dbReference>
<accession>A0ABQ6NM89</accession>
<proteinExistence type="predicted"/>
<dbReference type="Pfam" id="PF10673">
    <property type="entry name" value="DUF2487"/>
    <property type="match status" value="1"/>
</dbReference>
<reference evidence="1 2" key="1">
    <citation type="submission" date="2023-05" db="EMBL/GenBank/DDBJ databases">
        <title>Draft genome of Paenibacillus sp. CCS26.</title>
        <authorList>
            <person name="Akita H."/>
            <person name="Shinto Y."/>
            <person name="Kimura Z."/>
        </authorList>
    </citation>
    <scope>NUCLEOTIDE SEQUENCE [LARGE SCALE GENOMIC DNA]</scope>
    <source>
        <strain evidence="1 2">CCS26</strain>
    </source>
</reference>
<evidence type="ECO:0008006" key="3">
    <source>
        <dbReference type="Google" id="ProtNLM"/>
    </source>
</evidence>
<sequence length="165" mass="18266">MFGLAKSPFMGNIEITDDSQQEREQEMKFSDIAEQQWDELKPYLDTCLLPVTGMTGLEQPFEATLALEQLRDVMDLIEIPFKGRIVTYPAMHYMNEDSAGALVSKTCRSLKETGFRFVIVISAKNQVGLECPDADLVICPDGDGEAPTAANVSKAVQALWNRGDS</sequence>
<comment type="caution">
    <text evidence="1">The sequence shown here is derived from an EMBL/GenBank/DDBJ whole genome shotgun (WGS) entry which is preliminary data.</text>
</comment>
<protein>
    <recommendedName>
        <fullName evidence="3">DUF2487 family protein</fullName>
    </recommendedName>
</protein>
<evidence type="ECO:0000313" key="1">
    <source>
        <dbReference type="EMBL" id="GMK46198.1"/>
    </source>
</evidence>
<gene>
    <name evidence="1" type="ORF">PghCCS26_33270</name>
</gene>